<feature type="chain" id="PRO_5047073743" evidence="1">
    <location>
        <begin position="25"/>
        <end position="110"/>
    </location>
</feature>
<dbReference type="EMBL" id="CP053562">
    <property type="protein sequence ID" value="QPZ91777.1"/>
    <property type="molecule type" value="Genomic_DNA"/>
</dbReference>
<proteinExistence type="predicted"/>
<organism evidence="2 3">
    <name type="scientific">Thioclava electrotropha</name>
    <dbReference type="NCBI Taxonomy" id="1549850"/>
    <lineage>
        <taxon>Bacteria</taxon>
        <taxon>Pseudomonadati</taxon>
        <taxon>Pseudomonadota</taxon>
        <taxon>Alphaproteobacteria</taxon>
        <taxon>Rhodobacterales</taxon>
        <taxon>Paracoccaceae</taxon>
        <taxon>Thioclava</taxon>
    </lineage>
</organism>
<accession>A0ABX6YV94</accession>
<dbReference type="RefSeq" id="WP_083078957.1">
    <property type="nucleotide sequence ID" value="NZ_CP053562.1"/>
</dbReference>
<sequence>MNRRSFFLSAAALALTATAATAQAMTVTIDEVRDVFGQRDMVMRKEAQKALKGEGYYHGKIDGAWGPGTADAYRQLMASDRYKRNASRWTWAHKVQVIETVFFLNSDAYL</sequence>
<reference evidence="2 3" key="1">
    <citation type="submission" date="2020-05" db="EMBL/GenBank/DDBJ databases">
        <title>Thioclava electrotropha strain Elox9 finished genome.</title>
        <authorList>
            <person name="Rowe A.R."/>
            <person name="Wilbanks E.G."/>
        </authorList>
    </citation>
    <scope>NUCLEOTIDE SEQUENCE [LARGE SCALE GENOMIC DNA]</scope>
    <source>
        <strain evidence="2 3">Elox9</strain>
    </source>
</reference>
<evidence type="ECO:0000256" key="1">
    <source>
        <dbReference type="SAM" id="SignalP"/>
    </source>
</evidence>
<gene>
    <name evidence="2" type="ORF">AKL02_013345</name>
</gene>
<evidence type="ECO:0000313" key="3">
    <source>
        <dbReference type="Proteomes" id="UP000192422"/>
    </source>
</evidence>
<keyword evidence="3" id="KW-1185">Reference proteome</keyword>
<keyword evidence="1" id="KW-0732">Signal</keyword>
<dbReference type="Proteomes" id="UP000192422">
    <property type="component" value="Chromosome"/>
</dbReference>
<feature type="signal peptide" evidence="1">
    <location>
        <begin position="1"/>
        <end position="24"/>
    </location>
</feature>
<name>A0ABX6YV94_9RHOB</name>
<protein>
    <submittedName>
        <fullName evidence="2">Peptidoglycan-binding protein</fullName>
    </submittedName>
</protein>
<evidence type="ECO:0000313" key="2">
    <source>
        <dbReference type="EMBL" id="QPZ91777.1"/>
    </source>
</evidence>